<evidence type="ECO:0000256" key="1">
    <source>
        <dbReference type="SAM" id="Phobius"/>
    </source>
</evidence>
<dbReference type="NCBIfam" id="TIGR02532">
    <property type="entry name" value="IV_pilin_GFxxxE"/>
    <property type="match status" value="1"/>
</dbReference>
<dbReference type="InterPro" id="IPR012902">
    <property type="entry name" value="N_methyl_site"/>
</dbReference>
<evidence type="ECO:0000313" key="2">
    <source>
        <dbReference type="EMBL" id="RUA22883.1"/>
    </source>
</evidence>
<comment type="caution">
    <text evidence="2">The sequence shown here is derived from an EMBL/GenBank/DDBJ whole genome shotgun (WGS) entry which is preliminary data.</text>
</comment>
<sequence length="65" mass="7374">MRQRGFTLIELLVTIAVIVIMATIAIPGFQRMMATNRLNSGYNEILSGLYLARSEAIKRREVSFQ</sequence>
<dbReference type="Pfam" id="PF07963">
    <property type="entry name" value="N_methyl"/>
    <property type="match status" value="1"/>
</dbReference>
<dbReference type="PROSITE" id="PS00409">
    <property type="entry name" value="PROKAR_NTER_METHYL"/>
    <property type="match status" value="1"/>
</dbReference>
<keyword evidence="1" id="KW-0812">Transmembrane</keyword>
<dbReference type="AlphaFoldDB" id="A0A3S0VT23"/>
<dbReference type="SUPFAM" id="SSF54523">
    <property type="entry name" value="Pili subunits"/>
    <property type="match status" value="1"/>
</dbReference>
<name>A0A3S0VT23_9GAMM</name>
<keyword evidence="1" id="KW-1133">Transmembrane helix</keyword>
<organism evidence="2">
    <name type="scientific">Billgrantia gudaonensis</name>
    <dbReference type="NCBI Taxonomy" id="376427"/>
    <lineage>
        <taxon>Bacteria</taxon>
        <taxon>Pseudomonadati</taxon>
        <taxon>Pseudomonadota</taxon>
        <taxon>Gammaproteobacteria</taxon>
        <taxon>Oceanospirillales</taxon>
        <taxon>Halomonadaceae</taxon>
        <taxon>Billgrantia</taxon>
    </lineage>
</organism>
<feature type="transmembrane region" description="Helical" evidence="1">
    <location>
        <begin position="6"/>
        <end position="29"/>
    </location>
</feature>
<dbReference type="InterPro" id="IPR045584">
    <property type="entry name" value="Pilin-like"/>
</dbReference>
<gene>
    <name evidence="2" type="ORF">DSL92_03400</name>
</gene>
<reference evidence="2" key="1">
    <citation type="submission" date="2018-12" db="EMBL/GenBank/DDBJ databases">
        <authorList>
            <person name="Jadhav K."/>
            <person name="Kushwaha B."/>
            <person name="Jadhav I."/>
        </authorList>
    </citation>
    <scope>NUCLEOTIDE SEQUENCE [LARGE SCALE GENOMIC DNA]</scope>
    <source>
        <strain evidence="2">SBS 10</strain>
    </source>
</reference>
<dbReference type="Gene3D" id="3.30.700.10">
    <property type="entry name" value="Glycoprotein, Type 4 Pilin"/>
    <property type="match status" value="1"/>
</dbReference>
<dbReference type="EMBL" id="RXHI01000008">
    <property type="protein sequence ID" value="RUA22883.1"/>
    <property type="molecule type" value="Genomic_DNA"/>
</dbReference>
<accession>A0A3S0VT23</accession>
<proteinExistence type="predicted"/>
<protein>
    <submittedName>
        <fullName evidence="2">Prepilin-type N-terminal cleavage/methylation domain-containing protein</fullName>
    </submittedName>
</protein>
<keyword evidence="1" id="KW-0472">Membrane</keyword>